<dbReference type="OrthoDB" id="242910at2759"/>
<gene>
    <name evidence="3" type="ORF">FIBSPDRAFT_287170</name>
</gene>
<dbReference type="EMBL" id="KV417751">
    <property type="protein sequence ID" value="KZP07437.1"/>
    <property type="molecule type" value="Genomic_DNA"/>
</dbReference>
<sequence>MVQALSDVEETAVSKVLAALAGICELGSFQKMRIWELMSTTLGFLYHPDICFTSRNGTSRTEATRIADLAIASRRESGVGTWRCFRTARNVTSEPRHTHTGRCTLLCEGGRRWEHACCPKTLKPGRQPAQIQQTASHS</sequence>
<evidence type="ECO:0000256" key="1">
    <source>
        <dbReference type="ARBA" id="ARBA00022737"/>
    </source>
</evidence>
<name>A0A167XPP5_9AGAM</name>
<evidence type="ECO:0000259" key="2">
    <source>
        <dbReference type="Pfam" id="PF22956"/>
    </source>
</evidence>
<keyword evidence="4" id="KW-1185">Reference proteome</keyword>
<evidence type="ECO:0000313" key="4">
    <source>
        <dbReference type="Proteomes" id="UP000076532"/>
    </source>
</evidence>
<dbReference type="Proteomes" id="UP000076532">
    <property type="component" value="Unassembled WGS sequence"/>
</dbReference>
<dbReference type="AlphaFoldDB" id="A0A167XPP5"/>
<dbReference type="Pfam" id="PF22956">
    <property type="entry name" value="VPS15-like_hel"/>
    <property type="match status" value="1"/>
</dbReference>
<dbReference type="STRING" id="436010.A0A167XPP5"/>
<organism evidence="3 4">
    <name type="scientific">Athelia psychrophila</name>
    <dbReference type="NCBI Taxonomy" id="1759441"/>
    <lineage>
        <taxon>Eukaryota</taxon>
        <taxon>Fungi</taxon>
        <taxon>Dikarya</taxon>
        <taxon>Basidiomycota</taxon>
        <taxon>Agaricomycotina</taxon>
        <taxon>Agaricomycetes</taxon>
        <taxon>Agaricomycetidae</taxon>
        <taxon>Atheliales</taxon>
        <taxon>Atheliaceae</taxon>
        <taxon>Athelia</taxon>
    </lineage>
</organism>
<proteinExistence type="predicted"/>
<protein>
    <recommendedName>
        <fullName evidence="2">Phosphatase 2A Regulatory Subunit A helical domain-containing protein</fullName>
    </recommendedName>
</protein>
<keyword evidence="1" id="KW-0677">Repeat</keyword>
<feature type="domain" description="Phosphatase 2A Regulatory Subunit A helical" evidence="2">
    <location>
        <begin position="1"/>
        <end position="49"/>
    </location>
</feature>
<evidence type="ECO:0000313" key="3">
    <source>
        <dbReference type="EMBL" id="KZP07437.1"/>
    </source>
</evidence>
<accession>A0A167XPP5</accession>
<reference evidence="3 4" key="1">
    <citation type="journal article" date="2016" name="Mol. Biol. Evol.">
        <title>Comparative Genomics of Early-Diverging Mushroom-Forming Fungi Provides Insights into the Origins of Lignocellulose Decay Capabilities.</title>
        <authorList>
            <person name="Nagy L.G."/>
            <person name="Riley R."/>
            <person name="Tritt A."/>
            <person name="Adam C."/>
            <person name="Daum C."/>
            <person name="Floudas D."/>
            <person name="Sun H."/>
            <person name="Yadav J.S."/>
            <person name="Pangilinan J."/>
            <person name="Larsson K.H."/>
            <person name="Matsuura K."/>
            <person name="Barry K."/>
            <person name="Labutti K."/>
            <person name="Kuo R."/>
            <person name="Ohm R.A."/>
            <person name="Bhattacharya S.S."/>
            <person name="Shirouzu T."/>
            <person name="Yoshinaga Y."/>
            <person name="Martin F.M."/>
            <person name="Grigoriev I.V."/>
            <person name="Hibbett D.S."/>
        </authorList>
    </citation>
    <scope>NUCLEOTIDE SEQUENCE [LARGE SCALE GENOMIC DNA]</scope>
    <source>
        <strain evidence="3 4">CBS 109695</strain>
    </source>
</reference>
<dbReference type="InterPro" id="IPR055231">
    <property type="entry name" value="2AA_helical"/>
</dbReference>